<evidence type="ECO:0000256" key="6">
    <source>
        <dbReference type="ARBA" id="ARBA00040545"/>
    </source>
</evidence>
<evidence type="ECO:0000313" key="9">
    <source>
        <dbReference type="Proteomes" id="UP000432089"/>
    </source>
</evidence>
<feature type="compositionally biased region" description="Basic and acidic residues" evidence="7">
    <location>
        <begin position="245"/>
        <end position="254"/>
    </location>
</feature>
<dbReference type="InterPro" id="IPR052377">
    <property type="entry name" value="Mitochondrial_ECH-domain"/>
</dbReference>
<dbReference type="Pfam" id="PF00378">
    <property type="entry name" value="ECH_1"/>
    <property type="match status" value="1"/>
</dbReference>
<evidence type="ECO:0000256" key="7">
    <source>
        <dbReference type="SAM" id="MobiDB-lite"/>
    </source>
</evidence>
<dbReference type="EMBL" id="VZDO01000004">
    <property type="protein sequence ID" value="KAB0680730.1"/>
    <property type="molecule type" value="Genomic_DNA"/>
</dbReference>
<name>A0A7V7PQW9_9HYPH</name>
<protein>
    <recommendedName>
        <fullName evidence="6">Enoyl-CoA hydratase domain-containing protein 3, mitochondrial</fullName>
    </recommendedName>
</protein>
<keyword evidence="4" id="KW-0443">Lipid metabolism</keyword>
<evidence type="ECO:0000256" key="3">
    <source>
        <dbReference type="ARBA" id="ARBA00022946"/>
    </source>
</evidence>
<dbReference type="GO" id="GO:0006631">
    <property type="term" value="P:fatty acid metabolic process"/>
    <property type="evidence" value="ECO:0007669"/>
    <property type="project" value="UniProtKB-KW"/>
</dbReference>
<dbReference type="InterPro" id="IPR001753">
    <property type="entry name" value="Enoyl-CoA_hydra/iso"/>
</dbReference>
<comment type="similarity">
    <text evidence="1">Belongs to the enoyl-CoA hydratase/isomerase family.</text>
</comment>
<evidence type="ECO:0000313" key="8">
    <source>
        <dbReference type="EMBL" id="KAB0680730.1"/>
    </source>
</evidence>
<keyword evidence="3" id="KW-0809">Transit peptide</keyword>
<dbReference type="GO" id="GO:0016836">
    <property type="term" value="F:hydro-lyase activity"/>
    <property type="evidence" value="ECO:0007669"/>
    <property type="project" value="TreeGrafter"/>
</dbReference>
<keyword evidence="2" id="KW-0276">Fatty acid metabolism</keyword>
<reference evidence="8 9" key="1">
    <citation type="submission" date="2019-09" db="EMBL/GenBank/DDBJ databases">
        <title>YIM 132180 draft genome.</title>
        <authorList>
            <person name="Zhang K."/>
        </authorList>
    </citation>
    <scope>NUCLEOTIDE SEQUENCE [LARGE SCALE GENOMIC DNA]</scope>
    <source>
        <strain evidence="8 9">YIM 132180</strain>
    </source>
</reference>
<dbReference type="CDD" id="cd06558">
    <property type="entry name" value="crotonase-like"/>
    <property type="match status" value="1"/>
</dbReference>
<feature type="region of interest" description="Disordered" evidence="7">
    <location>
        <begin position="245"/>
        <end position="268"/>
    </location>
</feature>
<dbReference type="Proteomes" id="UP000432089">
    <property type="component" value="Unassembled WGS sequence"/>
</dbReference>
<gene>
    <name evidence="8" type="ORF">F6X38_06920</name>
</gene>
<dbReference type="RefSeq" id="WP_150968882.1">
    <property type="nucleotide sequence ID" value="NZ_VZDO01000004.1"/>
</dbReference>
<comment type="function">
    <text evidence="5">May play a role in fatty acid biosynthesis and insulin sensitivity.</text>
</comment>
<dbReference type="InterPro" id="IPR029045">
    <property type="entry name" value="ClpP/crotonase-like_dom_sf"/>
</dbReference>
<dbReference type="Gene3D" id="1.10.12.10">
    <property type="entry name" value="Lyase 2-enoyl-coa Hydratase, Chain A, domain 2"/>
    <property type="match status" value="1"/>
</dbReference>
<sequence length="268" mass="27871">MGEVVEMHAAAEPAARRAVHRVTLSNPPANVLSVAAIDGLLEVLDAAKNDPDCRVVVLAAAGNVFSLGADYEEAGRRRADEDGGEAFFEASERLLAGLAQAIVRHPKPVIAEVAGAASGAGCQLVAACDLAIAAETATFRVPDVNLGLPGAGPMVALSRGLGRKHAMEMLLTGETIDARTAREFGLVNRVVPPEYLTTVVDKYASSIAAKPAEAIRLAKEAFHAQAEMGLAAAYDYAAALSAESMKSEEAREGIRAALSRRGSREAGE</sequence>
<organism evidence="8 9">
    <name type="scientific">Plantimonas leprariae</name>
    <dbReference type="NCBI Taxonomy" id="2615207"/>
    <lineage>
        <taxon>Bacteria</taxon>
        <taxon>Pseudomonadati</taxon>
        <taxon>Pseudomonadota</taxon>
        <taxon>Alphaproteobacteria</taxon>
        <taxon>Hyphomicrobiales</taxon>
        <taxon>Aurantimonadaceae</taxon>
        <taxon>Plantimonas</taxon>
    </lineage>
</organism>
<evidence type="ECO:0000256" key="5">
    <source>
        <dbReference type="ARBA" id="ARBA00037410"/>
    </source>
</evidence>
<evidence type="ECO:0000256" key="4">
    <source>
        <dbReference type="ARBA" id="ARBA00023098"/>
    </source>
</evidence>
<keyword evidence="9" id="KW-1185">Reference proteome</keyword>
<accession>A0A7V7PQW9</accession>
<evidence type="ECO:0000256" key="2">
    <source>
        <dbReference type="ARBA" id="ARBA00022832"/>
    </source>
</evidence>
<dbReference type="PANTHER" id="PTHR43602">
    <property type="match status" value="1"/>
</dbReference>
<dbReference type="AlphaFoldDB" id="A0A7V7PQW9"/>
<dbReference type="Gene3D" id="3.90.226.10">
    <property type="entry name" value="2-enoyl-CoA Hydratase, Chain A, domain 1"/>
    <property type="match status" value="1"/>
</dbReference>
<proteinExistence type="inferred from homology"/>
<comment type="caution">
    <text evidence="8">The sequence shown here is derived from an EMBL/GenBank/DDBJ whole genome shotgun (WGS) entry which is preliminary data.</text>
</comment>
<dbReference type="PANTHER" id="PTHR43602:SF1">
    <property type="entry name" value="ENOYL-COA HYDRATASE DOMAIN-CONTAINING PROTEIN 3, MITOCHONDRIAL"/>
    <property type="match status" value="1"/>
</dbReference>
<evidence type="ECO:0000256" key="1">
    <source>
        <dbReference type="ARBA" id="ARBA00005254"/>
    </source>
</evidence>
<dbReference type="SUPFAM" id="SSF52096">
    <property type="entry name" value="ClpP/crotonase"/>
    <property type="match status" value="1"/>
</dbReference>
<dbReference type="InterPro" id="IPR014748">
    <property type="entry name" value="Enoyl-CoA_hydra_C"/>
</dbReference>